<sequence>MIKKKNRIPKFKTYEEEANFWDTHEFTEFEDELEDVEIVFELNKPRDEAIVLRVQKDLKEKLDKKARSMGLNLSTLARMWLMEKLQENLRRPKA</sequence>
<comment type="caution">
    <text evidence="1">The sequence shown here is derived from an EMBL/GenBank/DDBJ whole genome shotgun (WGS) entry which is preliminary data.</text>
</comment>
<gene>
    <name evidence="1" type="ORF">A3B45_00860</name>
</gene>
<evidence type="ECO:0000313" key="1">
    <source>
        <dbReference type="EMBL" id="OGE43258.1"/>
    </source>
</evidence>
<organism evidence="1 2">
    <name type="scientific">Candidatus Daviesbacteria bacterium RIFCSPLOWO2_01_FULL_39_12</name>
    <dbReference type="NCBI Taxonomy" id="1797785"/>
    <lineage>
        <taxon>Bacteria</taxon>
        <taxon>Candidatus Daviesiibacteriota</taxon>
    </lineage>
</organism>
<dbReference type="InterPro" id="IPR022148">
    <property type="entry name" value="CopG_antitoxin"/>
</dbReference>
<protein>
    <submittedName>
        <fullName evidence="1">Uncharacterized protein</fullName>
    </submittedName>
</protein>
<name>A0A1F5KQQ4_9BACT</name>
<dbReference type="Pfam" id="PF12441">
    <property type="entry name" value="CopG_antitoxin"/>
    <property type="match status" value="1"/>
</dbReference>
<evidence type="ECO:0000313" key="2">
    <source>
        <dbReference type="Proteomes" id="UP000178565"/>
    </source>
</evidence>
<dbReference type="AlphaFoldDB" id="A0A1F5KQQ4"/>
<reference evidence="1 2" key="1">
    <citation type="journal article" date="2016" name="Nat. Commun.">
        <title>Thousands of microbial genomes shed light on interconnected biogeochemical processes in an aquifer system.</title>
        <authorList>
            <person name="Anantharaman K."/>
            <person name="Brown C.T."/>
            <person name="Hug L.A."/>
            <person name="Sharon I."/>
            <person name="Castelle C.J."/>
            <person name="Probst A.J."/>
            <person name="Thomas B.C."/>
            <person name="Singh A."/>
            <person name="Wilkins M.J."/>
            <person name="Karaoz U."/>
            <person name="Brodie E.L."/>
            <person name="Williams K.H."/>
            <person name="Hubbard S.S."/>
            <person name="Banfield J.F."/>
        </authorList>
    </citation>
    <scope>NUCLEOTIDE SEQUENCE [LARGE SCALE GENOMIC DNA]</scope>
</reference>
<accession>A0A1F5KQQ4</accession>
<dbReference type="EMBL" id="MFDM01000016">
    <property type="protein sequence ID" value="OGE43258.1"/>
    <property type="molecule type" value="Genomic_DNA"/>
</dbReference>
<proteinExistence type="predicted"/>
<dbReference type="STRING" id="1797785.A3B45_00860"/>
<dbReference type="Proteomes" id="UP000178565">
    <property type="component" value="Unassembled WGS sequence"/>
</dbReference>